<dbReference type="CDD" id="cd02440">
    <property type="entry name" value="AdoMet_MTases"/>
    <property type="match status" value="1"/>
</dbReference>
<gene>
    <name evidence="1" type="ORF">GCM10010121_001490</name>
</gene>
<protein>
    <recommendedName>
        <fullName evidence="3">SAM-dependent methyltransferase</fullName>
    </recommendedName>
</protein>
<comment type="caution">
    <text evidence="1">The sequence shown here is derived from an EMBL/GenBank/DDBJ whole genome shotgun (WGS) entry which is preliminary data.</text>
</comment>
<dbReference type="InterPro" id="IPR006764">
    <property type="entry name" value="SAM_dep_MeTrfase_SAV2177_type"/>
</dbReference>
<dbReference type="Gene3D" id="3.40.50.150">
    <property type="entry name" value="Vaccinia Virus protein VP39"/>
    <property type="match status" value="1"/>
</dbReference>
<reference evidence="1" key="1">
    <citation type="journal article" date="2014" name="Int. J. Syst. Evol. Microbiol.">
        <title>Complete genome sequence of Corynebacterium casei LMG S-19264T (=DSM 44701T), isolated from a smear-ripened cheese.</title>
        <authorList>
            <consortium name="US DOE Joint Genome Institute (JGI-PGF)"/>
            <person name="Walter F."/>
            <person name="Albersmeier A."/>
            <person name="Kalinowski J."/>
            <person name="Ruckert C."/>
        </authorList>
    </citation>
    <scope>NUCLEOTIDE SEQUENCE</scope>
    <source>
        <strain evidence="1">JCM 3086</strain>
    </source>
</reference>
<proteinExistence type="predicted"/>
<name>A0A917JZL1_9ACTN</name>
<organism evidence="1 2">
    <name type="scientific">Streptomyces brasiliensis</name>
    <dbReference type="NCBI Taxonomy" id="1954"/>
    <lineage>
        <taxon>Bacteria</taxon>
        <taxon>Bacillati</taxon>
        <taxon>Actinomycetota</taxon>
        <taxon>Actinomycetes</taxon>
        <taxon>Kitasatosporales</taxon>
        <taxon>Streptomycetaceae</taxon>
        <taxon>Streptomyces</taxon>
    </lineage>
</organism>
<evidence type="ECO:0008006" key="3">
    <source>
        <dbReference type="Google" id="ProtNLM"/>
    </source>
</evidence>
<dbReference type="AlphaFoldDB" id="A0A917JZL1"/>
<reference evidence="1" key="2">
    <citation type="submission" date="2020-09" db="EMBL/GenBank/DDBJ databases">
        <authorList>
            <person name="Sun Q."/>
            <person name="Ohkuma M."/>
        </authorList>
    </citation>
    <scope>NUCLEOTIDE SEQUENCE</scope>
    <source>
        <strain evidence="1">JCM 3086</strain>
    </source>
</reference>
<accession>A0A917JZL1</accession>
<sequence length="272" mass="29470">MSERSIGGTASFNSSVAHPARVYNAWLGGKDNYPVDEEAARLASSVNPQIIPAVRANRAFLGRAVRELSRAGIRQFLDIGTGIPAADNTHEVAQRADPGARVVYVDNDPVVLAHAQALLVSTPEGATDYLQADLRDVDRILEQASTTLDLSQPVGLMLVAILQYIPDADDPYGIARRLVDGLAPGSYLVLSHPASDIGAEKVSESMRVYNERAAEQATPRLHDEVVRFFDGTRILEPGVVELPQWRPDMEDVPVGDPLPMWCGVGQKEPVSQ</sequence>
<dbReference type="Proteomes" id="UP000657574">
    <property type="component" value="Unassembled WGS sequence"/>
</dbReference>
<dbReference type="SUPFAM" id="SSF53335">
    <property type="entry name" value="S-adenosyl-L-methionine-dependent methyltransferases"/>
    <property type="match status" value="1"/>
</dbReference>
<keyword evidence="2" id="KW-1185">Reference proteome</keyword>
<dbReference type="Pfam" id="PF04672">
    <property type="entry name" value="Methyltransf_19"/>
    <property type="match status" value="1"/>
</dbReference>
<evidence type="ECO:0000313" key="1">
    <source>
        <dbReference type="EMBL" id="GGI94836.1"/>
    </source>
</evidence>
<dbReference type="InterPro" id="IPR029063">
    <property type="entry name" value="SAM-dependent_MTases_sf"/>
</dbReference>
<dbReference type="PIRSF" id="PIRSF017393">
    <property type="entry name" value="MTase_SAV2177"/>
    <property type="match status" value="1"/>
</dbReference>
<dbReference type="EMBL" id="BMQA01000001">
    <property type="protein sequence ID" value="GGI94836.1"/>
    <property type="molecule type" value="Genomic_DNA"/>
</dbReference>
<evidence type="ECO:0000313" key="2">
    <source>
        <dbReference type="Proteomes" id="UP000657574"/>
    </source>
</evidence>
<dbReference type="RefSeq" id="WP_189308974.1">
    <property type="nucleotide sequence ID" value="NZ_BMQA01000001.1"/>
</dbReference>